<evidence type="ECO:0000313" key="2">
    <source>
        <dbReference type="EMBL" id="GEM08365.1"/>
    </source>
</evidence>
<reference evidence="2 3" key="1">
    <citation type="submission" date="2019-07" db="EMBL/GenBank/DDBJ databases">
        <title>Rhodotorula toruloides NBRC10032 genome sequencing.</title>
        <authorList>
            <person name="Shida Y."/>
            <person name="Takaku H."/>
            <person name="Ogasawara W."/>
            <person name="Mori K."/>
        </authorList>
    </citation>
    <scope>NUCLEOTIDE SEQUENCE [LARGE SCALE GENOMIC DNA]</scope>
    <source>
        <strain evidence="2 3">NBRC10032</strain>
    </source>
</reference>
<evidence type="ECO:0000313" key="3">
    <source>
        <dbReference type="Proteomes" id="UP000321518"/>
    </source>
</evidence>
<feature type="compositionally biased region" description="Basic and acidic residues" evidence="1">
    <location>
        <begin position="283"/>
        <end position="303"/>
    </location>
</feature>
<name>A0A511KEG9_RHOTO</name>
<feature type="region of interest" description="Disordered" evidence="1">
    <location>
        <begin position="283"/>
        <end position="307"/>
    </location>
</feature>
<dbReference type="Proteomes" id="UP000321518">
    <property type="component" value="Unassembled WGS sequence"/>
</dbReference>
<sequence>MVDSYLDSVHLHPLTFALAALDNLSSVELALVQFHLDNDEPGFAQVLTNARRIWEERRSQAVQRGELLEGQQTRPPSSLYTASNGLAARLGPSSSPQPVPDDFFPLVETQRRLQQRPGAPVMAASLGSTMCGAFREAKVVSPLAIPSALQSPDRAPLADRLPDRIASSLFNLDLPGLSPRIVGSVAGLIGLLPPGIPCIAAGFFDPAAPFDSLRACLAFRTAAVADEAAAHLASLSAQANGLRIVASRSSDQPEWRWRNVPSRERESLWREYRLWQDIVQGKKRSESSAHPAGDGREKRRKSETLALNGLPQSVRASDRVPSNRLDSLYPLEITTDRPAKDLTKRAAADDAFVWRFGAVAWTDDPRTSGKGFYLLFQTRRDREALEEWLEEDAPRYWKFNAIVARVPSIDAIKQLDWRFRNFSHAWRSDNGFVLDRSDVAPTVGEFGRGGADYQSGDPDTGFFDFEFVLHDRHPPSPTPAIFRRDKSVAQEIRHAPKREHVAQDIRKLSPQHVEPAAPQQAAAPFPPSQLLAISSLRPLPSWISTVAEPFHPMIAATHAETEHAQVQPADSLQLSELPAFSSAPSAARFSPTETHSIDFLVRAVRPPLTSITLRWM</sequence>
<protein>
    <submittedName>
        <fullName evidence="2">Proteophosphoglycan 5</fullName>
    </submittedName>
</protein>
<comment type="caution">
    <text evidence="2">The sequence shown here is derived from an EMBL/GenBank/DDBJ whole genome shotgun (WGS) entry which is preliminary data.</text>
</comment>
<proteinExistence type="predicted"/>
<dbReference type="OrthoDB" id="2525720at2759"/>
<evidence type="ECO:0000256" key="1">
    <source>
        <dbReference type="SAM" id="MobiDB-lite"/>
    </source>
</evidence>
<accession>A0A511KEG9</accession>
<gene>
    <name evidence="2" type="ORF">Rt10032_c05g2382</name>
</gene>
<dbReference type="EMBL" id="BJWK01000005">
    <property type="protein sequence ID" value="GEM08365.1"/>
    <property type="molecule type" value="Genomic_DNA"/>
</dbReference>
<dbReference type="AlphaFoldDB" id="A0A511KEG9"/>
<organism evidence="2 3">
    <name type="scientific">Rhodotorula toruloides</name>
    <name type="common">Yeast</name>
    <name type="synonym">Rhodosporidium toruloides</name>
    <dbReference type="NCBI Taxonomy" id="5286"/>
    <lineage>
        <taxon>Eukaryota</taxon>
        <taxon>Fungi</taxon>
        <taxon>Dikarya</taxon>
        <taxon>Basidiomycota</taxon>
        <taxon>Pucciniomycotina</taxon>
        <taxon>Microbotryomycetes</taxon>
        <taxon>Sporidiobolales</taxon>
        <taxon>Sporidiobolaceae</taxon>
        <taxon>Rhodotorula</taxon>
    </lineage>
</organism>